<organism evidence="1 2">
    <name type="scientific">Mytilus galloprovincialis</name>
    <name type="common">Mediterranean mussel</name>
    <dbReference type="NCBI Taxonomy" id="29158"/>
    <lineage>
        <taxon>Eukaryota</taxon>
        <taxon>Metazoa</taxon>
        <taxon>Spiralia</taxon>
        <taxon>Lophotrochozoa</taxon>
        <taxon>Mollusca</taxon>
        <taxon>Bivalvia</taxon>
        <taxon>Autobranchia</taxon>
        <taxon>Pteriomorphia</taxon>
        <taxon>Mytilida</taxon>
        <taxon>Mytiloidea</taxon>
        <taxon>Mytilidae</taxon>
        <taxon>Mytilinae</taxon>
        <taxon>Mytilus</taxon>
    </lineage>
</organism>
<name>A0A8B6EHX9_MYTGA</name>
<sequence length="172" mass="18862">MATCCGRPPDSGQNTNSIDDSISLTFTELVVARLNSSYDGKTNGTLQIPVRINGIHNTVWPSWCKAADSSLHAYNELTNEIAVDLLDMPLKTFLDLDTLASKLTDTLKECANITILSGSFNPNTKPYWSDQACIHQTDNAEFDSDFKDYVTGFVDRTIESCAKYNGLLPGGK</sequence>
<protein>
    <submittedName>
        <fullName evidence="1">Uncharacterized protein</fullName>
    </submittedName>
</protein>
<comment type="caution">
    <text evidence="1">The sequence shown here is derived from an EMBL/GenBank/DDBJ whole genome shotgun (WGS) entry which is preliminary data.</text>
</comment>
<reference evidence="1" key="1">
    <citation type="submission" date="2018-11" db="EMBL/GenBank/DDBJ databases">
        <authorList>
            <person name="Alioto T."/>
            <person name="Alioto T."/>
        </authorList>
    </citation>
    <scope>NUCLEOTIDE SEQUENCE</scope>
</reference>
<dbReference type="AlphaFoldDB" id="A0A8B6EHX9"/>
<evidence type="ECO:0000313" key="2">
    <source>
        <dbReference type="Proteomes" id="UP000596742"/>
    </source>
</evidence>
<gene>
    <name evidence="1" type="ORF">MGAL_10B037102</name>
</gene>
<dbReference type="EMBL" id="UYJE01005130">
    <property type="protein sequence ID" value="VDI34199.1"/>
    <property type="molecule type" value="Genomic_DNA"/>
</dbReference>
<evidence type="ECO:0000313" key="1">
    <source>
        <dbReference type="EMBL" id="VDI34199.1"/>
    </source>
</evidence>
<keyword evidence="2" id="KW-1185">Reference proteome</keyword>
<accession>A0A8B6EHX9</accession>
<proteinExistence type="predicted"/>
<dbReference type="Proteomes" id="UP000596742">
    <property type="component" value="Unassembled WGS sequence"/>
</dbReference>